<name>A0ABR0AU63_9CRUS</name>
<organism evidence="1 2">
    <name type="scientific">Daphnia magna</name>
    <dbReference type="NCBI Taxonomy" id="35525"/>
    <lineage>
        <taxon>Eukaryota</taxon>
        <taxon>Metazoa</taxon>
        <taxon>Ecdysozoa</taxon>
        <taxon>Arthropoda</taxon>
        <taxon>Crustacea</taxon>
        <taxon>Branchiopoda</taxon>
        <taxon>Diplostraca</taxon>
        <taxon>Cladocera</taxon>
        <taxon>Anomopoda</taxon>
        <taxon>Daphniidae</taxon>
        <taxon>Daphnia</taxon>
    </lineage>
</organism>
<protein>
    <submittedName>
        <fullName evidence="1">Uncharacterized protein</fullName>
    </submittedName>
</protein>
<accession>A0ABR0AU63</accession>
<evidence type="ECO:0000313" key="2">
    <source>
        <dbReference type="Proteomes" id="UP001234178"/>
    </source>
</evidence>
<comment type="caution">
    <text evidence="1">The sequence shown here is derived from an EMBL/GenBank/DDBJ whole genome shotgun (WGS) entry which is preliminary data.</text>
</comment>
<reference evidence="1 2" key="1">
    <citation type="journal article" date="2023" name="Nucleic Acids Res.">
        <title>The hologenome of Daphnia magna reveals possible DNA methylation and microbiome-mediated evolution of the host genome.</title>
        <authorList>
            <person name="Chaturvedi A."/>
            <person name="Li X."/>
            <person name="Dhandapani V."/>
            <person name="Marshall H."/>
            <person name="Kissane S."/>
            <person name="Cuenca-Cambronero M."/>
            <person name="Asole G."/>
            <person name="Calvet F."/>
            <person name="Ruiz-Romero M."/>
            <person name="Marangio P."/>
            <person name="Guigo R."/>
            <person name="Rago D."/>
            <person name="Mirbahai L."/>
            <person name="Eastwood N."/>
            <person name="Colbourne J.K."/>
            <person name="Zhou J."/>
            <person name="Mallon E."/>
            <person name="Orsini L."/>
        </authorList>
    </citation>
    <scope>NUCLEOTIDE SEQUENCE [LARGE SCALE GENOMIC DNA]</scope>
    <source>
        <strain evidence="1">LRV0_1</strain>
    </source>
</reference>
<dbReference type="Proteomes" id="UP001234178">
    <property type="component" value="Unassembled WGS sequence"/>
</dbReference>
<gene>
    <name evidence="1" type="ORF">OUZ56_021678</name>
</gene>
<proteinExistence type="predicted"/>
<keyword evidence="2" id="KW-1185">Reference proteome</keyword>
<sequence length="64" mass="7321">MCRSTDFSPDNVSNIFDVFFQWFTRMSIGVSNVERYLFPQSLVCTVELLLYLGSVDSSRFIANG</sequence>
<evidence type="ECO:0000313" key="1">
    <source>
        <dbReference type="EMBL" id="KAK4028674.1"/>
    </source>
</evidence>
<dbReference type="EMBL" id="JAOYFB010000039">
    <property type="protein sequence ID" value="KAK4028674.1"/>
    <property type="molecule type" value="Genomic_DNA"/>
</dbReference>